<evidence type="ECO:0000256" key="4">
    <source>
        <dbReference type="ARBA" id="ARBA00023125"/>
    </source>
</evidence>
<evidence type="ECO:0000256" key="2">
    <source>
        <dbReference type="ARBA" id="ARBA00022723"/>
    </source>
</evidence>
<dbReference type="GO" id="GO:0006351">
    <property type="term" value="P:DNA-templated transcription"/>
    <property type="evidence" value="ECO:0007669"/>
    <property type="project" value="InterPro"/>
</dbReference>
<dbReference type="InterPro" id="IPR051089">
    <property type="entry name" value="prtT"/>
</dbReference>
<feature type="region of interest" description="Disordered" evidence="7">
    <location>
        <begin position="92"/>
        <end position="134"/>
    </location>
</feature>
<protein>
    <recommendedName>
        <fullName evidence="8">Zn(2)-C6 fungal-type domain-containing protein</fullName>
    </recommendedName>
</protein>
<dbReference type="CDD" id="cd00067">
    <property type="entry name" value="GAL4"/>
    <property type="match status" value="1"/>
</dbReference>
<evidence type="ECO:0000256" key="1">
    <source>
        <dbReference type="ARBA" id="ARBA00004123"/>
    </source>
</evidence>
<evidence type="ECO:0000313" key="10">
    <source>
        <dbReference type="Proteomes" id="UP000326924"/>
    </source>
</evidence>
<feature type="domain" description="Zn(2)-C6 fungal-type" evidence="8">
    <location>
        <begin position="35"/>
        <end position="63"/>
    </location>
</feature>
<dbReference type="FunCoup" id="A0A5J5EQ61">
    <property type="interactions" value="382"/>
</dbReference>
<dbReference type="InterPro" id="IPR007219">
    <property type="entry name" value="XnlR_reg_dom"/>
</dbReference>
<keyword evidence="2" id="KW-0479">Metal-binding</keyword>
<evidence type="ECO:0000256" key="6">
    <source>
        <dbReference type="ARBA" id="ARBA00023242"/>
    </source>
</evidence>
<dbReference type="AlphaFoldDB" id="A0A5J5EQ61"/>
<dbReference type="GO" id="GO:0005634">
    <property type="term" value="C:nucleus"/>
    <property type="evidence" value="ECO:0007669"/>
    <property type="project" value="UniProtKB-SubCell"/>
</dbReference>
<dbReference type="InterPro" id="IPR001138">
    <property type="entry name" value="Zn2Cys6_DnaBD"/>
</dbReference>
<dbReference type="InterPro" id="IPR036864">
    <property type="entry name" value="Zn2-C6_fun-type_DNA-bd_sf"/>
</dbReference>
<keyword evidence="5" id="KW-0804">Transcription</keyword>
<dbReference type="Pfam" id="PF04082">
    <property type="entry name" value="Fungal_trans"/>
    <property type="match status" value="1"/>
</dbReference>
<dbReference type="Pfam" id="PF00172">
    <property type="entry name" value="Zn_clus"/>
    <property type="match status" value="1"/>
</dbReference>
<sequence length="670" mass="73620">MPDGRANDGSVATVDSRTEARERRPSKEPHVRRVACTQCRQSKLRCDSATTPCSRCERLGLTCEKDARYKRVSKKSKIDDLEKQVQHLRTVMGQVQSPPPNGVPSALTPVSDRSPAPISTPPTLPPLSDATASADGSRLASVPFILENNPIARPGIENTPINPGPTSLSVVGGGVAVPRHSRPAARMIRAIDSTALGLGQIDSLFQLFFGHYHPFFPLLDPSQSPDQYYDICPLLFWTIISVAARRYSEDPKLLMILSRSVTKLAWDTISAPPLHICAVQALLVQCIWPFPSMRMRSDASASFTSIAISAAMHLGLHRPAHAHCFWPSSDSVFASGNRPDRTKTWAACNIVAEYTIMNCGYPSAMSCFDWSIDRACETGNPYSLPDDLRFHLIVQRFCHRITKAMSGNVSHQLGLPSENERYILINLLETEIDSAEGQFQQRMTLIDEIYLWATRLYLRLFYFFDSSLADQRRAGVLKAYAAAATLISKVVSADASVNLLAYSPIFILRMLCTVGSVLFKVLSSSFSQFVDANTGAALFNSTISAMRQCSVAVDDLAMRAANILEQLSKTTAKTDEEPSLVIQSRLGASIFFDCLWRFKEKEAHANSAANTNVNPAGTGPIPQRNPHGDEQMAEAAPQLSPNPMAMTWGFDDFGLPWPFDVSSIMDNGVN</sequence>
<dbReference type="GO" id="GO:0000976">
    <property type="term" value="F:transcription cis-regulatory region binding"/>
    <property type="evidence" value="ECO:0007669"/>
    <property type="project" value="TreeGrafter"/>
</dbReference>
<dbReference type="PROSITE" id="PS00463">
    <property type="entry name" value="ZN2_CY6_FUNGAL_1"/>
    <property type="match status" value="1"/>
</dbReference>
<dbReference type="Proteomes" id="UP000326924">
    <property type="component" value="Unassembled WGS sequence"/>
</dbReference>
<dbReference type="OrthoDB" id="2341546at2759"/>
<gene>
    <name evidence="9" type="ORF">FN846DRAFT_147432</name>
</gene>
<accession>A0A5J5EQ61</accession>
<reference evidence="9 10" key="1">
    <citation type="submission" date="2019-09" db="EMBL/GenBank/DDBJ databases">
        <title>Draft genome of the ectomycorrhizal ascomycete Sphaerosporella brunnea.</title>
        <authorList>
            <consortium name="DOE Joint Genome Institute"/>
            <person name="Benucci G.M."/>
            <person name="Marozzi G."/>
            <person name="Antonielli L."/>
            <person name="Sanchez S."/>
            <person name="Marco P."/>
            <person name="Wang X."/>
            <person name="Falini L.B."/>
            <person name="Barry K."/>
            <person name="Haridas S."/>
            <person name="Lipzen A."/>
            <person name="Labutti K."/>
            <person name="Grigoriev I.V."/>
            <person name="Murat C."/>
            <person name="Martin F."/>
            <person name="Albertini E."/>
            <person name="Donnini D."/>
            <person name="Bonito G."/>
        </authorList>
    </citation>
    <scope>NUCLEOTIDE SEQUENCE [LARGE SCALE GENOMIC DNA]</scope>
    <source>
        <strain evidence="9 10">Sb_GMNB300</strain>
    </source>
</reference>
<comment type="subcellular location">
    <subcellularLocation>
        <location evidence="1">Nucleus</location>
    </subcellularLocation>
</comment>
<evidence type="ECO:0000256" key="3">
    <source>
        <dbReference type="ARBA" id="ARBA00023015"/>
    </source>
</evidence>
<feature type="region of interest" description="Disordered" evidence="7">
    <location>
        <begin position="1"/>
        <end position="31"/>
    </location>
</feature>
<name>A0A5J5EQ61_9PEZI</name>
<evidence type="ECO:0000259" key="8">
    <source>
        <dbReference type="PROSITE" id="PS50048"/>
    </source>
</evidence>
<keyword evidence="6" id="KW-0539">Nucleus</keyword>
<dbReference type="InParanoid" id="A0A5J5EQ61"/>
<dbReference type="CDD" id="cd12148">
    <property type="entry name" value="fungal_TF_MHR"/>
    <property type="match status" value="1"/>
</dbReference>
<organism evidence="9 10">
    <name type="scientific">Sphaerosporella brunnea</name>
    <dbReference type="NCBI Taxonomy" id="1250544"/>
    <lineage>
        <taxon>Eukaryota</taxon>
        <taxon>Fungi</taxon>
        <taxon>Dikarya</taxon>
        <taxon>Ascomycota</taxon>
        <taxon>Pezizomycotina</taxon>
        <taxon>Pezizomycetes</taxon>
        <taxon>Pezizales</taxon>
        <taxon>Pyronemataceae</taxon>
        <taxon>Sphaerosporella</taxon>
    </lineage>
</organism>
<evidence type="ECO:0000256" key="5">
    <source>
        <dbReference type="ARBA" id="ARBA00023163"/>
    </source>
</evidence>
<dbReference type="GO" id="GO:0000981">
    <property type="term" value="F:DNA-binding transcription factor activity, RNA polymerase II-specific"/>
    <property type="evidence" value="ECO:0007669"/>
    <property type="project" value="InterPro"/>
</dbReference>
<dbReference type="PANTHER" id="PTHR31845">
    <property type="entry name" value="FINGER DOMAIN PROTEIN, PUTATIVE-RELATED"/>
    <property type="match status" value="1"/>
</dbReference>
<feature type="region of interest" description="Disordered" evidence="7">
    <location>
        <begin position="607"/>
        <end position="633"/>
    </location>
</feature>
<proteinExistence type="predicted"/>
<dbReference type="PANTHER" id="PTHR31845:SF21">
    <property type="entry name" value="REGULATORY PROTEIN LEU3"/>
    <property type="match status" value="1"/>
</dbReference>
<keyword evidence="10" id="KW-1185">Reference proteome</keyword>
<feature type="compositionally biased region" description="Basic and acidic residues" evidence="7">
    <location>
        <begin position="16"/>
        <end position="31"/>
    </location>
</feature>
<keyword evidence="3" id="KW-0805">Transcription regulation</keyword>
<dbReference type="EMBL" id="VXIS01000156">
    <property type="protein sequence ID" value="KAA8900253.1"/>
    <property type="molecule type" value="Genomic_DNA"/>
</dbReference>
<evidence type="ECO:0000313" key="9">
    <source>
        <dbReference type="EMBL" id="KAA8900253.1"/>
    </source>
</evidence>
<dbReference type="Gene3D" id="4.10.240.10">
    <property type="entry name" value="Zn(2)-C6 fungal-type DNA-binding domain"/>
    <property type="match status" value="1"/>
</dbReference>
<comment type="caution">
    <text evidence="9">The sequence shown here is derived from an EMBL/GenBank/DDBJ whole genome shotgun (WGS) entry which is preliminary data.</text>
</comment>
<evidence type="ECO:0000256" key="7">
    <source>
        <dbReference type="SAM" id="MobiDB-lite"/>
    </source>
</evidence>
<dbReference type="GO" id="GO:0008270">
    <property type="term" value="F:zinc ion binding"/>
    <property type="evidence" value="ECO:0007669"/>
    <property type="project" value="InterPro"/>
</dbReference>
<dbReference type="PROSITE" id="PS50048">
    <property type="entry name" value="ZN2_CY6_FUNGAL_2"/>
    <property type="match status" value="1"/>
</dbReference>
<keyword evidence="4" id="KW-0238">DNA-binding</keyword>
<dbReference type="SUPFAM" id="SSF57701">
    <property type="entry name" value="Zn2/Cys6 DNA-binding domain"/>
    <property type="match status" value="1"/>
</dbReference>
<dbReference type="SMART" id="SM00066">
    <property type="entry name" value="GAL4"/>
    <property type="match status" value="1"/>
</dbReference>